<evidence type="ECO:0000313" key="1">
    <source>
        <dbReference type="EMBL" id="QBP11651.1"/>
    </source>
</evidence>
<dbReference type="Proteomes" id="UP000253772">
    <property type="component" value="Chromosome c1"/>
</dbReference>
<proteinExistence type="predicted"/>
<dbReference type="EMBL" id="CP037900">
    <property type="protein sequence ID" value="QBP11651.1"/>
    <property type="molecule type" value="Genomic_DNA"/>
</dbReference>
<sequence length="125" mass="11999">MASPAASVAASAEGSDPAAALVSIAGVGSVLVVTGITEAGKDAFDVLLEGSRQAGKASLKVTRGAVEAVGLSVGATVNVVAQSTGTVLVASGKVLAFLPNAAGEALLHHSRVPGTSPVVQQGAAR</sequence>
<protein>
    <submittedName>
        <fullName evidence="1">Uncharacterized protein</fullName>
    </submittedName>
</protein>
<gene>
    <name evidence="1" type="ORF">DDF84_007710</name>
</gene>
<name>A0A482ITN4_9BURK</name>
<organism evidence="1 2">
    <name type="scientific">Cupriavidus metallidurans</name>
    <dbReference type="NCBI Taxonomy" id="119219"/>
    <lineage>
        <taxon>Bacteria</taxon>
        <taxon>Pseudomonadati</taxon>
        <taxon>Pseudomonadota</taxon>
        <taxon>Betaproteobacteria</taxon>
        <taxon>Burkholderiales</taxon>
        <taxon>Burkholderiaceae</taxon>
        <taxon>Cupriavidus</taxon>
    </lineage>
</organism>
<reference evidence="1 2" key="1">
    <citation type="submission" date="2019-03" db="EMBL/GenBank/DDBJ databases">
        <title>Comparative insights into the high quality Complete genome sequence of highly metal resistant Cupriavidus metallidurans strain BS1 isolated from a gold-copper mine.</title>
        <authorList>
            <person name="Mazhar H.S."/>
            <person name="Rensing C."/>
        </authorList>
    </citation>
    <scope>NUCLEOTIDE SEQUENCE [LARGE SCALE GENOMIC DNA]</scope>
    <source>
        <strain evidence="1 2">BS1</strain>
    </source>
</reference>
<evidence type="ECO:0000313" key="2">
    <source>
        <dbReference type="Proteomes" id="UP000253772"/>
    </source>
</evidence>
<accession>A0A482ITN4</accession>
<dbReference type="AlphaFoldDB" id="A0A482ITN4"/>